<evidence type="ECO:0000313" key="1">
    <source>
        <dbReference type="EnsemblPlants" id="EMT09578"/>
    </source>
</evidence>
<dbReference type="Gene3D" id="3.80.10.10">
    <property type="entry name" value="Ribonuclease Inhibitor"/>
    <property type="match status" value="1"/>
</dbReference>
<proteinExistence type="predicted"/>
<protein>
    <submittedName>
        <fullName evidence="1">Uncharacterized protein</fullName>
    </submittedName>
</protein>
<dbReference type="InterPro" id="IPR032675">
    <property type="entry name" value="LRR_dom_sf"/>
</dbReference>
<dbReference type="AlphaFoldDB" id="M8C337"/>
<name>M8C337_AEGTA</name>
<accession>M8C337</accession>
<reference evidence="1" key="1">
    <citation type="submission" date="2015-06" db="UniProtKB">
        <authorList>
            <consortium name="EnsemblPlants"/>
        </authorList>
    </citation>
    <scope>IDENTIFICATION</scope>
</reference>
<organism evidence="1">
    <name type="scientific">Aegilops tauschii</name>
    <name type="common">Tausch's goatgrass</name>
    <name type="synonym">Aegilops squarrosa</name>
    <dbReference type="NCBI Taxonomy" id="37682"/>
    <lineage>
        <taxon>Eukaryota</taxon>
        <taxon>Viridiplantae</taxon>
        <taxon>Streptophyta</taxon>
        <taxon>Embryophyta</taxon>
        <taxon>Tracheophyta</taxon>
        <taxon>Spermatophyta</taxon>
        <taxon>Magnoliopsida</taxon>
        <taxon>Liliopsida</taxon>
        <taxon>Poales</taxon>
        <taxon>Poaceae</taxon>
        <taxon>BOP clade</taxon>
        <taxon>Pooideae</taxon>
        <taxon>Triticodae</taxon>
        <taxon>Triticeae</taxon>
        <taxon>Triticinae</taxon>
        <taxon>Aegilops</taxon>
    </lineage>
</organism>
<dbReference type="EnsemblPlants" id="EMT09578">
    <property type="protein sequence ID" value="EMT09578"/>
    <property type="gene ID" value="F775_52234"/>
</dbReference>
<sequence length="517" mass="57843">MAWGHLPSCEPWPSGWHQRNKQGPPGLEFEQVIHIDSSKWESRIIDSSKWESRRAVQREISEQLKLPGWVRKMFDKQDEDDDFSGMDQGSRTEIAEVTAEIHRSMQSRRFLLVLHNGSSEEIDTFNLGLSLYGYLSSKMLWTFQGRFRLDPKLRDKVVAKNTTDVLLSASRSKRDPQDLWSYLLLEEAKDVSCKHGLDPATVAECYSYMLERSYMSQNIIDYEWTLHAKRPDSMSAKERNMMSPLNLSTNKFNGSLPASIGSLPSPQKLLGNKRLQGIPREVGRLKRPLKLNPSRNNLTSHNSIILFNATSFAGNPPLCLPVATATSPDIAKRPRWWQQRVATVHAQGRMPSPLGVCRAAARQRQKGAQIHIHVQGHLYQQARHPRRPRRQDEGQGCVDVVGLNLLRGSAGALWRHADMQACKRARRRHLLPGQPAELALGPGVVVAEGSCLLAQFRSVAASPVISNKDCRVGLWAICACVCAASSVFGAEAGRQTQNAGVAHQQLRGRSFISSNTL</sequence>